<feature type="transmembrane region" description="Helical" evidence="1">
    <location>
        <begin position="67"/>
        <end position="88"/>
    </location>
</feature>
<proteinExistence type="predicted"/>
<reference evidence="2 3" key="1">
    <citation type="submission" date="2016-09" db="EMBL/GenBank/DDBJ databases">
        <title>Extensive genetic diversity and differential bi-allelic expression allows diatom success in the polar Southern Ocean.</title>
        <authorList>
            <consortium name="DOE Joint Genome Institute"/>
            <person name="Mock T."/>
            <person name="Otillar R.P."/>
            <person name="Strauss J."/>
            <person name="Dupont C."/>
            <person name="Frickenhaus S."/>
            <person name="Maumus F."/>
            <person name="Mcmullan M."/>
            <person name="Sanges R."/>
            <person name="Schmutz J."/>
            <person name="Toseland A."/>
            <person name="Valas R."/>
            <person name="Veluchamy A."/>
            <person name="Ward B.J."/>
            <person name="Allen A."/>
            <person name="Barry K."/>
            <person name="Falciatore A."/>
            <person name="Ferrante M."/>
            <person name="Fortunato A.E."/>
            <person name="Gloeckner G."/>
            <person name="Gruber A."/>
            <person name="Hipkin R."/>
            <person name="Janech M."/>
            <person name="Kroth P."/>
            <person name="Leese F."/>
            <person name="Lindquist E."/>
            <person name="Lyon B.R."/>
            <person name="Martin J."/>
            <person name="Mayer C."/>
            <person name="Parker M."/>
            <person name="Quesneville H."/>
            <person name="Raymond J."/>
            <person name="Uhlig C."/>
            <person name="Valentin K.U."/>
            <person name="Worden A.Z."/>
            <person name="Armbrust E.V."/>
            <person name="Bowler C."/>
            <person name="Green B."/>
            <person name="Moulton V."/>
            <person name="Van Oosterhout C."/>
            <person name="Grigoriev I."/>
        </authorList>
    </citation>
    <scope>NUCLEOTIDE SEQUENCE [LARGE SCALE GENOMIC DNA]</scope>
    <source>
        <strain evidence="2 3">CCMP1102</strain>
    </source>
</reference>
<evidence type="ECO:0000313" key="3">
    <source>
        <dbReference type="Proteomes" id="UP000095751"/>
    </source>
</evidence>
<keyword evidence="1" id="KW-1133">Transmembrane helix</keyword>
<sequence>MQFLNIYSCDFIHSKSDDSLSIGIWFQTSSSFDGNIVDGDGGDGECNIDDGSYTAEENGLVAGARSALIISMLCGMSALIMVMFEWCICEICCAGLVEGLAFVGAWGCGLGVYMIYGIDGCGTLEEEINEGTTDDTISNFGTSLIPDSIINIPTGTDCDWGPGATYNLLACIAYFGCGILLCCTPQPKPICKQ</sequence>
<accession>A0A1E7FMY3</accession>
<feature type="transmembrane region" description="Helical" evidence="1">
    <location>
        <begin position="164"/>
        <end position="183"/>
    </location>
</feature>
<keyword evidence="1" id="KW-0812">Transmembrane</keyword>
<evidence type="ECO:0000256" key="1">
    <source>
        <dbReference type="SAM" id="Phobius"/>
    </source>
</evidence>
<name>A0A1E7FMY3_9STRA</name>
<evidence type="ECO:0000313" key="2">
    <source>
        <dbReference type="EMBL" id="OEU19497.1"/>
    </source>
</evidence>
<dbReference type="KEGG" id="fcy:FRACYDRAFT_235554"/>
<dbReference type="Proteomes" id="UP000095751">
    <property type="component" value="Unassembled WGS sequence"/>
</dbReference>
<dbReference type="AlphaFoldDB" id="A0A1E7FMY3"/>
<dbReference type="EMBL" id="KV784355">
    <property type="protein sequence ID" value="OEU19497.1"/>
    <property type="molecule type" value="Genomic_DNA"/>
</dbReference>
<protein>
    <submittedName>
        <fullName evidence="2">Uncharacterized protein</fullName>
    </submittedName>
</protein>
<keyword evidence="3" id="KW-1185">Reference proteome</keyword>
<feature type="transmembrane region" description="Helical" evidence="1">
    <location>
        <begin position="95"/>
        <end position="116"/>
    </location>
</feature>
<keyword evidence="1" id="KW-0472">Membrane</keyword>
<dbReference type="InParanoid" id="A0A1E7FMY3"/>
<organism evidence="2 3">
    <name type="scientific">Fragilariopsis cylindrus CCMP1102</name>
    <dbReference type="NCBI Taxonomy" id="635003"/>
    <lineage>
        <taxon>Eukaryota</taxon>
        <taxon>Sar</taxon>
        <taxon>Stramenopiles</taxon>
        <taxon>Ochrophyta</taxon>
        <taxon>Bacillariophyta</taxon>
        <taxon>Bacillariophyceae</taxon>
        <taxon>Bacillariophycidae</taxon>
        <taxon>Bacillariales</taxon>
        <taxon>Bacillariaceae</taxon>
        <taxon>Fragilariopsis</taxon>
    </lineage>
</organism>
<gene>
    <name evidence="2" type="ORF">FRACYDRAFT_235554</name>
</gene>
<dbReference type="OrthoDB" id="43356at2759"/>